<dbReference type="PANTHER" id="PTHR30055">
    <property type="entry name" value="HTH-TYPE TRANSCRIPTIONAL REGULATOR RUTR"/>
    <property type="match status" value="1"/>
</dbReference>
<dbReference type="SUPFAM" id="SSF46689">
    <property type="entry name" value="Homeodomain-like"/>
    <property type="match status" value="1"/>
</dbReference>
<evidence type="ECO:0000256" key="4">
    <source>
        <dbReference type="PROSITE-ProRule" id="PRU00335"/>
    </source>
</evidence>
<evidence type="ECO:0000313" key="6">
    <source>
        <dbReference type="EMBL" id="MDK3019256.1"/>
    </source>
</evidence>
<keyword evidence="2 4" id="KW-0238">DNA-binding</keyword>
<organism evidence="6 7">
    <name type="scientific">Pseudodonghicola flavimaris</name>
    <dbReference type="NCBI Taxonomy" id="3050036"/>
    <lineage>
        <taxon>Bacteria</taxon>
        <taxon>Pseudomonadati</taxon>
        <taxon>Pseudomonadota</taxon>
        <taxon>Alphaproteobacteria</taxon>
        <taxon>Rhodobacterales</taxon>
        <taxon>Paracoccaceae</taxon>
        <taxon>Pseudodonghicola</taxon>
    </lineage>
</organism>
<comment type="caution">
    <text evidence="6">The sequence shown here is derived from an EMBL/GenBank/DDBJ whole genome shotgun (WGS) entry which is preliminary data.</text>
</comment>
<name>A0ABT7F3S4_9RHOB</name>
<proteinExistence type="predicted"/>
<feature type="domain" description="HTH tetR-type" evidence="5">
    <location>
        <begin position="16"/>
        <end position="76"/>
    </location>
</feature>
<dbReference type="EMBL" id="JASNJD010000013">
    <property type="protein sequence ID" value="MDK3019256.1"/>
    <property type="molecule type" value="Genomic_DNA"/>
</dbReference>
<evidence type="ECO:0000256" key="1">
    <source>
        <dbReference type="ARBA" id="ARBA00023015"/>
    </source>
</evidence>
<dbReference type="InterPro" id="IPR001647">
    <property type="entry name" value="HTH_TetR"/>
</dbReference>
<protein>
    <submittedName>
        <fullName evidence="6">TetR/AcrR family transcriptional regulator</fullName>
    </submittedName>
</protein>
<gene>
    <name evidence="6" type="ORF">QO033_16370</name>
</gene>
<evidence type="ECO:0000256" key="3">
    <source>
        <dbReference type="ARBA" id="ARBA00023163"/>
    </source>
</evidence>
<evidence type="ECO:0000259" key="5">
    <source>
        <dbReference type="PROSITE" id="PS50977"/>
    </source>
</evidence>
<dbReference type="InterPro" id="IPR009057">
    <property type="entry name" value="Homeodomain-like_sf"/>
</dbReference>
<dbReference type="PROSITE" id="PS50977">
    <property type="entry name" value="HTH_TETR_2"/>
    <property type="match status" value="1"/>
</dbReference>
<sequence length="199" mass="21338">MQYPEVTLSLRERRRRETARDIQRAAIGLALDQGLDRVTTEMIARAAGVSPRTFFNFFPNKEAAIIGEAPELPAAAVAAFRTGTGPLMADLCQLFCSHAELIEQDPEVVLAVAQLAREYLKVHLLFDAAMAELRADLVALVEERVSASPETIGLLVDIALVGGRRAVDLWAEGQCDSLPAAVARVWDGLSAAGALISAG</sequence>
<dbReference type="Gene3D" id="1.10.357.10">
    <property type="entry name" value="Tetracycline Repressor, domain 2"/>
    <property type="match status" value="1"/>
</dbReference>
<dbReference type="InterPro" id="IPR023772">
    <property type="entry name" value="DNA-bd_HTH_TetR-type_CS"/>
</dbReference>
<evidence type="ECO:0000256" key="2">
    <source>
        <dbReference type="ARBA" id="ARBA00023125"/>
    </source>
</evidence>
<keyword evidence="7" id="KW-1185">Reference proteome</keyword>
<dbReference type="InterPro" id="IPR050109">
    <property type="entry name" value="HTH-type_TetR-like_transc_reg"/>
</dbReference>
<keyword evidence="3" id="KW-0804">Transcription</keyword>
<feature type="DNA-binding region" description="H-T-H motif" evidence="4">
    <location>
        <begin position="39"/>
        <end position="58"/>
    </location>
</feature>
<dbReference type="Pfam" id="PF00440">
    <property type="entry name" value="TetR_N"/>
    <property type="match status" value="1"/>
</dbReference>
<dbReference type="RefSeq" id="WP_284482059.1">
    <property type="nucleotide sequence ID" value="NZ_JASNJD010000013.1"/>
</dbReference>
<evidence type="ECO:0000313" key="7">
    <source>
        <dbReference type="Proteomes" id="UP001243757"/>
    </source>
</evidence>
<keyword evidence="1" id="KW-0805">Transcription regulation</keyword>
<accession>A0ABT7F3S4</accession>
<dbReference type="PROSITE" id="PS01081">
    <property type="entry name" value="HTH_TETR_1"/>
    <property type="match status" value="1"/>
</dbReference>
<dbReference type="PANTHER" id="PTHR30055:SF238">
    <property type="entry name" value="MYCOFACTOCIN BIOSYNTHESIS TRANSCRIPTIONAL REGULATOR MFTR-RELATED"/>
    <property type="match status" value="1"/>
</dbReference>
<reference evidence="6 7" key="1">
    <citation type="submission" date="2023-05" db="EMBL/GenBank/DDBJ databases">
        <title>Pseudodonghicola sp. nov.</title>
        <authorList>
            <person name="Huang J."/>
        </authorList>
    </citation>
    <scope>NUCLEOTIDE SEQUENCE [LARGE SCALE GENOMIC DNA]</scope>
    <source>
        <strain evidence="6 7">IC7</strain>
    </source>
</reference>
<dbReference type="Proteomes" id="UP001243757">
    <property type="component" value="Unassembled WGS sequence"/>
</dbReference>